<dbReference type="EMBL" id="BJKP01000004">
    <property type="protein sequence ID" value="GEA26197.1"/>
    <property type="molecule type" value="Genomic_DNA"/>
</dbReference>
<sequence>MIGSVYCLDNDIILKLSTYGLFEKTLNTFGVEINQVKILETFKYKFKRQAQQKRKRNPVKYNLEDVLSVVETCDKISIDNINQEDFIQLEKIEGIDIGEAILLSYVSYLNKQNNLSYLLTGDKRCLKNLNVPETNQITDYLQGKIWCLEQLILKDIEIYGFKCIQEKIYLVRDCDTNLKFIFGYSRESAEQEVRKLLETEIRELRKETGNLLYPYPQG</sequence>
<comment type="caution">
    <text evidence="1">The sequence shown here is derived from an EMBL/GenBank/DDBJ whole genome shotgun (WGS) entry which is preliminary data.</text>
</comment>
<proteinExistence type="predicted"/>
<evidence type="ECO:0000313" key="2">
    <source>
        <dbReference type="Proteomes" id="UP000376575"/>
    </source>
</evidence>
<dbReference type="AlphaFoldDB" id="A0A5J4F513"/>
<accession>A0A5J4F513</accession>
<dbReference type="Proteomes" id="UP000376575">
    <property type="component" value="Unassembled WGS sequence"/>
</dbReference>
<evidence type="ECO:0000313" key="1">
    <source>
        <dbReference type="EMBL" id="GEA26197.1"/>
    </source>
</evidence>
<protein>
    <recommendedName>
        <fullName evidence="3">PIN domain-containing protein</fullName>
    </recommendedName>
</protein>
<dbReference type="RefSeq" id="WP_151694993.1">
    <property type="nucleotide sequence ID" value="NZ_BJKP01000004.1"/>
</dbReference>
<gene>
    <name evidence="1" type="ORF">MiAbW_00744</name>
</gene>
<evidence type="ECO:0008006" key="3">
    <source>
        <dbReference type="Google" id="ProtNLM"/>
    </source>
</evidence>
<reference evidence="1 2" key="1">
    <citation type="journal article" date="2019" name="FEMS Microbiol. Lett.">
        <title>A novel salt-tolerant genotype illuminates the sucrose gene evolution in freshwater bloom-forming cyanobacterium Microcystis aeruginosa.</title>
        <authorList>
            <person name="Tanabe Y."/>
            <person name="Yamaguchi H."/>
            <person name="Sano T."/>
            <person name="Kawachi M."/>
        </authorList>
    </citation>
    <scope>NUCLEOTIDE SEQUENCE [LARGE SCALE GENOMIC DNA]</scope>
    <source>
        <strain evidence="1 2">NIES-4325</strain>
    </source>
</reference>
<name>A0A5J4F513_MICAE</name>
<organism evidence="1 2">
    <name type="scientific">Microcystis aeruginosa NIES-4325</name>
    <dbReference type="NCBI Taxonomy" id="2569534"/>
    <lineage>
        <taxon>Bacteria</taxon>
        <taxon>Bacillati</taxon>
        <taxon>Cyanobacteriota</taxon>
        <taxon>Cyanophyceae</taxon>
        <taxon>Oscillatoriophycideae</taxon>
        <taxon>Chroococcales</taxon>
        <taxon>Microcystaceae</taxon>
        <taxon>Microcystis</taxon>
    </lineage>
</organism>